<organism evidence="2 3">
    <name type="scientific">Steinernema carpocapsae</name>
    <name type="common">Entomopathogenic nematode</name>
    <dbReference type="NCBI Taxonomy" id="34508"/>
    <lineage>
        <taxon>Eukaryota</taxon>
        <taxon>Metazoa</taxon>
        <taxon>Ecdysozoa</taxon>
        <taxon>Nematoda</taxon>
        <taxon>Chromadorea</taxon>
        <taxon>Rhabditida</taxon>
        <taxon>Tylenchina</taxon>
        <taxon>Panagrolaimomorpha</taxon>
        <taxon>Strongyloidoidea</taxon>
        <taxon>Steinernematidae</taxon>
        <taxon>Steinernema</taxon>
    </lineage>
</organism>
<protein>
    <recommendedName>
        <fullName evidence="4">DUF4200 domain-containing protein</fullName>
    </recommendedName>
</protein>
<evidence type="ECO:0000313" key="3">
    <source>
        <dbReference type="Proteomes" id="UP000298663"/>
    </source>
</evidence>
<name>A0A4V6A272_STECR</name>
<keyword evidence="3" id="KW-1185">Reference proteome</keyword>
<dbReference type="EMBL" id="AZBU02000005">
    <property type="protein sequence ID" value="TKR78025.1"/>
    <property type="molecule type" value="Genomic_DNA"/>
</dbReference>
<sequence>MADGRISAATASNDSRKPELDEETRRTIGLIRHYKERLALETARFEKAADLTEKLQEEGRVLHEHNAVLEGKCEEMKEYTNFVGEKRRRFREAYCGIVDQEDFEIRDTNRMLRDFIVVNREITEILKLTQRRKGTRLSKLLEKKKSSVIQFERCWWSKGR</sequence>
<comment type="caution">
    <text evidence="2">The sequence shown here is derived from an EMBL/GenBank/DDBJ whole genome shotgun (WGS) entry which is preliminary data.</text>
</comment>
<proteinExistence type="predicted"/>
<dbReference type="Proteomes" id="UP000298663">
    <property type="component" value="Unassembled WGS sequence"/>
</dbReference>
<gene>
    <name evidence="2" type="ORF">L596_018899</name>
</gene>
<evidence type="ECO:0000313" key="2">
    <source>
        <dbReference type="EMBL" id="TKR78025.1"/>
    </source>
</evidence>
<evidence type="ECO:0000256" key="1">
    <source>
        <dbReference type="SAM" id="MobiDB-lite"/>
    </source>
</evidence>
<reference evidence="2 3" key="1">
    <citation type="journal article" date="2015" name="Genome Biol.">
        <title>Comparative genomics of Steinernema reveals deeply conserved gene regulatory networks.</title>
        <authorList>
            <person name="Dillman A.R."/>
            <person name="Macchietto M."/>
            <person name="Porter C.F."/>
            <person name="Rogers A."/>
            <person name="Williams B."/>
            <person name="Antoshechkin I."/>
            <person name="Lee M.M."/>
            <person name="Goodwin Z."/>
            <person name="Lu X."/>
            <person name="Lewis E.E."/>
            <person name="Goodrich-Blair H."/>
            <person name="Stock S.P."/>
            <person name="Adams B.J."/>
            <person name="Sternberg P.W."/>
            <person name="Mortazavi A."/>
        </authorList>
    </citation>
    <scope>NUCLEOTIDE SEQUENCE [LARGE SCALE GENOMIC DNA]</scope>
    <source>
        <strain evidence="2 3">ALL</strain>
    </source>
</reference>
<dbReference type="AlphaFoldDB" id="A0A4V6A272"/>
<accession>A0A4V6A272</accession>
<reference evidence="2 3" key="2">
    <citation type="journal article" date="2019" name="G3 (Bethesda)">
        <title>Hybrid Assembly of the Genome of the Entomopathogenic Nematode Steinernema carpocapsae Identifies the X-Chromosome.</title>
        <authorList>
            <person name="Serra L."/>
            <person name="Macchietto M."/>
            <person name="Macias-Munoz A."/>
            <person name="McGill C.J."/>
            <person name="Rodriguez I.M."/>
            <person name="Rodriguez B."/>
            <person name="Murad R."/>
            <person name="Mortazavi A."/>
        </authorList>
    </citation>
    <scope>NUCLEOTIDE SEQUENCE [LARGE SCALE GENOMIC DNA]</scope>
    <source>
        <strain evidence="2 3">ALL</strain>
    </source>
</reference>
<feature type="region of interest" description="Disordered" evidence="1">
    <location>
        <begin position="1"/>
        <end position="22"/>
    </location>
</feature>
<dbReference type="OrthoDB" id="10596966at2759"/>
<evidence type="ECO:0008006" key="4">
    <source>
        <dbReference type="Google" id="ProtNLM"/>
    </source>
</evidence>